<dbReference type="AlphaFoldDB" id="A0A0F9AD12"/>
<feature type="non-terminal residue" evidence="1">
    <location>
        <position position="23"/>
    </location>
</feature>
<protein>
    <submittedName>
        <fullName evidence="1">Uncharacterized protein</fullName>
    </submittedName>
</protein>
<evidence type="ECO:0000313" key="1">
    <source>
        <dbReference type="EMBL" id="KKK70111.1"/>
    </source>
</evidence>
<reference evidence="1" key="1">
    <citation type="journal article" date="2015" name="Nature">
        <title>Complex archaea that bridge the gap between prokaryotes and eukaryotes.</title>
        <authorList>
            <person name="Spang A."/>
            <person name="Saw J.H."/>
            <person name="Jorgensen S.L."/>
            <person name="Zaremba-Niedzwiedzka K."/>
            <person name="Martijn J."/>
            <person name="Lind A.E."/>
            <person name="van Eijk R."/>
            <person name="Schleper C."/>
            <person name="Guy L."/>
            <person name="Ettema T.J."/>
        </authorList>
    </citation>
    <scope>NUCLEOTIDE SEQUENCE</scope>
</reference>
<name>A0A0F9AD12_9ZZZZ</name>
<accession>A0A0F9AD12</accession>
<gene>
    <name evidence="1" type="ORF">LCGC14_2927280</name>
</gene>
<comment type="caution">
    <text evidence="1">The sequence shown here is derived from an EMBL/GenBank/DDBJ whole genome shotgun (WGS) entry which is preliminary data.</text>
</comment>
<organism evidence="1">
    <name type="scientific">marine sediment metagenome</name>
    <dbReference type="NCBI Taxonomy" id="412755"/>
    <lineage>
        <taxon>unclassified sequences</taxon>
        <taxon>metagenomes</taxon>
        <taxon>ecological metagenomes</taxon>
    </lineage>
</organism>
<proteinExistence type="predicted"/>
<sequence length="23" mass="2440">MFQLPFPLYDANASAGGKDLGNL</sequence>
<dbReference type="EMBL" id="LAZR01058334">
    <property type="protein sequence ID" value="KKK70111.1"/>
    <property type="molecule type" value="Genomic_DNA"/>
</dbReference>